<dbReference type="InterPro" id="IPR040676">
    <property type="entry name" value="DUF5641"/>
</dbReference>
<dbReference type="OrthoDB" id="5989140at2759"/>
<dbReference type="GO" id="GO:0003676">
    <property type="term" value="F:nucleic acid binding"/>
    <property type="evidence" value="ECO:0007669"/>
    <property type="project" value="InterPro"/>
</dbReference>
<proteinExistence type="predicted"/>
<keyword evidence="2" id="KW-1185">Reference proteome</keyword>
<dbReference type="InterPro" id="IPR012337">
    <property type="entry name" value="RNaseH-like_sf"/>
</dbReference>
<evidence type="ECO:0000313" key="1">
    <source>
        <dbReference type="EMBL" id="CAB4030551.1"/>
    </source>
</evidence>
<protein>
    <submittedName>
        <fullName evidence="1">Pro-Pol poly</fullName>
    </submittedName>
</protein>
<dbReference type="Pfam" id="PF18701">
    <property type="entry name" value="DUF5641"/>
    <property type="match status" value="1"/>
</dbReference>
<dbReference type="PANTHER" id="PTHR47331">
    <property type="entry name" value="PHD-TYPE DOMAIN-CONTAINING PROTEIN"/>
    <property type="match status" value="1"/>
</dbReference>
<dbReference type="InterPro" id="IPR041588">
    <property type="entry name" value="Integrase_H2C2"/>
</dbReference>
<sequence>MSEQSIPRLELLGCLISARLVDNIRKALQDVLKIHAIFFWSDSTVALSWIRSVCKEYKQFVENRVQEIRRLTDPKDWRYCPTKDNPADIASRGESVSKLAADDKWWYGPTFLLNPKDSWPVQPSHGEESKNTWQELKTSKQTVMAAVVDTDVQPEHSIENLLKPSKYSKLETLLRVTAYVQRFVDNVKRSLKGEEILKGLLTAEELEVAEKSWIKHVQASLTKLPKYNKMKRSLSLFVDDEQLIRCHGRIEKSNLPNETKFPMLLPSDHDFTNLVVLHCHTEVMHNGVRETVTQVRSRYWIVRGRQVVKKIIARCLTCKRLEGKSYGVPPAPPLPEYRLDNDVAFSRVGVDYAGPLFVKNIYSKDSKMYKAYIVLYTCASSRAVHLDLAVDATSETFIRSFKRFMSRRGIPGTMISDNGKTFKSKELKEFCTSKRIKWVHIVARSPWWGGFYERLVRSVKRCLKKVLRTARLTYEELLTLLIQIEGVLNFRPLTYLYDDNDEPLTPSHFVLGRRVLTPAKSVSSGISDEVDTAERATRRERHLKTVLTHFWKRWKQEYLTQLREYHRPREAKGPSVNKGDVVVIAEDNVKRLTGILDRSKSC</sequence>
<gene>
    <name evidence="1" type="ORF">PACLA_8A001212</name>
</gene>
<dbReference type="Pfam" id="PF05380">
    <property type="entry name" value="Peptidase_A17"/>
    <property type="match status" value="1"/>
</dbReference>
<dbReference type="Pfam" id="PF00665">
    <property type="entry name" value="rve"/>
    <property type="match status" value="1"/>
</dbReference>
<dbReference type="InterPro" id="IPR001584">
    <property type="entry name" value="Integrase_cat-core"/>
</dbReference>
<dbReference type="Pfam" id="PF17921">
    <property type="entry name" value="Integrase_H2C2"/>
    <property type="match status" value="1"/>
</dbReference>
<evidence type="ECO:0000313" key="2">
    <source>
        <dbReference type="Proteomes" id="UP001152795"/>
    </source>
</evidence>
<accession>A0A7D9JK69</accession>
<reference evidence="1" key="1">
    <citation type="submission" date="2020-04" db="EMBL/GenBank/DDBJ databases">
        <authorList>
            <person name="Alioto T."/>
            <person name="Alioto T."/>
            <person name="Gomez Garrido J."/>
        </authorList>
    </citation>
    <scope>NUCLEOTIDE SEQUENCE</scope>
    <source>
        <strain evidence="1">A484AB</strain>
    </source>
</reference>
<dbReference type="Gene3D" id="1.10.340.70">
    <property type="match status" value="1"/>
</dbReference>
<dbReference type="Proteomes" id="UP001152795">
    <property type="component" value="Unassembled WGS sequence"/>
</dbReference>
<dbReference type="PROSITE" id="PS50994">
    <property type="entry name" value="INTEGRASE"/>
    <property type="match status" value="1"/>
</dbReference>
<dbReference type="AlphaFoldDB" id="A0A7D9JK69"/>
<organism evidence="1 2">
    <name type="scientific">Paramuricea clavata</name>
    <name type="common">Red gorgonian</name>
    <name type="synonym">Violescent sea-whip</name>
    <dbReference type="NCBI Taxonomy" id="317549"/>
    <lineage>
        <taxon>Eukaryota</taxon>
        <taxon>Metazoa</taxon>
        <taxon>Cnidaria</taxon>
        <taxon>Anthozoa</taxon>
        <taxon>Octocorallia</taxon>
        <taxon>Malacalcyonacea</taxon>
        <taxon>Plexauridae</taxon>
        <taxon>Paramuricea</taxon>
    </lineage>
</organism>
<dbReference type="PANTHER" id="PTHR47331:SF1">
    <property type="entry name" value="GAG-LIKE PROTEIN"/>
    <property type="match status" value="1"/>
</dbReference>
<dbReference type="Gene3D" id="3.30.420.10">
    <property type="entry name" value="Ribonuclease H-like superfamily/Ribonuclease H"/>
    <property type="match status" value="1"/>
</dbReference>
<dbReference type="InterPro" id="IPR036397">
    <property type="entry name" value="RNaseH_sf"/>
</dbReference>
<dbReference type="SUPFAM" id="SSF53098">
    <property type="entry name" value="Ribonuclease H-like"/>
    <property type="match status" value="1"/>
</dbReference>
<dbReference type="GO" id="GO:0015074">
    <property type="term" value="P:DNA integration"/>
    <property type="evidence" value="ECO:0007669"/>
    <property type="project" value="InterPro"/>
</dbReference>
<name>A0A7D9JK69_PARCT</name>
<dbReference type="InterPro" id="IPR008042">
    <property type="entry name" value="Retrotrans_Pao"/>
</dbReference>
<dbReference type="EMBL" id="CACRXK020016954">
    <property type="protein sequence ID" value="CAB4030551.1"/>
    <property type="molecule type" value="Genomic_DNA"/>
</dbReference>
<comment type="caution">
    <text evidence="1">The sequence shown here is derived from an EMBL/GenBank/DDBJ whole genome shotgun (WGS) entry which is preliminary data.</text>
</comment>